<dbReference type="GO" id="GO:0016757">
    <property type="term" value="F:glycosyltransferase activity"/>
    <property type="evidence" value="ECO:0007669"/>
    <property type="project" value="InterPro"/>
</dbReference>
<dbReference type="InterPro" id="IPR001296">
    <property type="entry name" value="Glyco_trans_1"/>
</dbReference>
<dbReference type="STRING" id="576131.SAMN05444486_101809"/>
<organism evidence="2 3">
    <name type="scientific">Lentibacter algarum</name>
    <dbReference type="NCBI Taxonomy" id="576131"/>
    <lineage>
        <taxon>Bacteria</taxon>
        <taxon>Pseudomonadati</taxon>
        <taxon>Pseudomonadota</taxon>
        <taxon>Alphaproteobacteria</taxon>
        <taxon>Rhodobacterales</taxon>
        <taxon>Roseobacteraceae</taxon>
        <taxon>Lentibacter</taxon>
    </lineage>
</organism>
<dbReference type="SUPFAM" id="SSF53756">
    <property type="entry name" value="UDP-Glycosyltransferase/glycogen phosphorylase"/>
    <property type="match status" value="1"/>
</dbReference>
<dbReference type="Proteomes" id="UP000199026">
    <property type="component" value="Unassembled WGS sequence"/>
</dbReference>
<dbReference type="PANTHER" id="PTHR45947">
    <property type="entry name" value="SULFOQUINOVOSYL TRANSFERASE SQD2"/>
    <property type="match status" value="1"/>
</dbReference>
<dbReference type="InterPro" id="IPR050194">
    <property type="entry name" value="Glycosyltransferase_grp1"/>
</dbReference>
<gene>
    <name evidence="2" type="ORF">SAMN05444486_101809</name>
</gene>
<dbReference type="Gene3D" id="3.40.50.2000">
    <property type="entry name" value="Glycogen Phosphorylase B"/>
    <property type="match status" value="2"/>
</dbReference>
<sequence>MNQRLKVLILADECNPEWPSLPIVGYKYAREIAQHCDVTIATHVRNRENIEKAADGLDVVYLDTEYIAAPMFKLARWLRGGEEVAWSTSMIMNYLPYLAFEREVWKHFKPALKAGDFDLVHRITPMSPTLPSYIAHKLKLPFLIGPLNGNLDWPKAFQAEQAREKEKLRGLRNLYKFLPFARSTYDRAAAVLTAFEHTRADLTRVEDAQIVMVPEIGFDPAIFHADGTKPAGQRGTERKMHFLYAGRLVPYKLPELPIRAFAASAALRGHHLHILGSGPEEERMRAVIAEFGLHDCVTLEGRKTQVEVAELMRKCDGFIFPSIRELGAGVVIEAMACGMHCLVADYGAPGALAAAGRGDAVPIAPLEEMVEGFTAALERCVAEPAYMEACALRGQAYAEGAFTWAQKGVHAEALYRAVLAGEDLRRFNFS</sequence>
<dbReference type="AlphaFoldDB" id="A0A1H3I1Y0"/>
<name>A0A1H3I1Y0_9RHOB</name>
<protein>
    <submittedName>
        <fullName evidence="2">Glycosyltransferase involved in cell wall bisynthesis</fullName>
    </submittedName>
</protein>
<keyword evidence="3" id="KW-1185">Reference proteome</keyword>
<dbReference type="GeneID" id="78123597"/>
<keyword evidence="2" id="KW-0808">Transferase</keyword>
<proteinExistence type="predicted"/>
<accession>A0A1H3I1Y0</accession>
<dbReference type="PANTHER" id="PTHR45947:SF3">
    <property type="entry name" value="SULFOQUINOVOSYL TRANSFERASE SQD2"/>
    <property type="match status" value="1"/>
</dbReference>
<reference evidence="2 3" key="1">
    <citation type="submission" date="2016-10" db="EMBL/GenBank/DDBJ databases">
        <authorList>
            <person name="de Groot N.N."/>
        </authorList>
    </citation>
    <scope>NUCLEOTIDE SEQUENCE [LARGE SCALE GENOMIC DNA]</scope>
    <source>
        <strain evidence="2 3">DSM 24677</strain>
    </source>
</reference>
<dbReference type="RefSeq" id="WP_089888026.1">
    <property type="nucleotide sequence ID" value="NZ_CALLJM010000013.1"/>
</dbReference>
<evidence type="ECO:0000313" key="3">
    <source>
        <dbReference type="Proteomes" id="UP000199026"/>
    </source>
</evidence>
<evidence type="ECO:0000313" key="2">
    <source>
        <dbReference type="EMBL" id="SDY21730.1"/>
    </source>
</evidence>
<dbReference type="Pfam" id="PF00534">
    <property type="entry name" value="Glycos_transf_1"/>
    <property type="match status" value="1"/>
</dbReference>
<dbReference type="EMBL" id="FNPR01000001">
    <property type="protein sequence ID" value="SDY21730.1"/>
    <property type="molecule type" value="Genomic_DNA"/>
</dbReference>
<dbReference type="OrthoDB" id="9790710at2"/>
<feature type="domain" description="Glycosyl transferase family 1" evidence="1">
    <location>
        <begin position="238"/>
        <end position="356"/>
    </location>
</feature>
<evidence type="ECO:0000259" key="1">
    <source>
        <dbReference type="Pfam" id="PF00534"/>
    </source>
</evidence>